<dbReference type="AlphaFoldDB" id="A0ABD3WP47"/>
<reference evidence="1 2" key="1">
    <citation type="submission" date="2024-11" db="EMBL/GenBank/DDBJ databases">
        <title>Chromosome-level genome assembly of the freshwater bivalve Anodonta woodiana.</title>
        <authorList>
            <person name="Chen X."/>
        </authorList>
    </citation>
    <scope>NUCLEOTIDE SEQUENCE [LARGE SCALE GENOMIC DNA]</scope>
    <source>
        <strain evidence="1">MN2024</strain>
        <tissue evidence="1">Gills</tissue>
    </source>
</reference>
<name>A0ABD3WP47_SINWO</name>
<dbReference type="InterPro" id="IPR012444">
    <property type="entry name" value="DUF1647"/>
</dbReference>
<proteinExistence type="predicted"/>
<sequence length="365" mass="42432">MGCSKLTNFRFSHMRKCLISITVICFLMLATNIYTTQTVFQLERVKYIDSCDAQFGKTLQEDEAVVAKYSKGNIDPYKELLQLEYTKTRMSNRTVPVIGTAASANHFEESMYMMRNVQKMVLPFYKDIIVLYYDLGLTEKQRLEVLSYPSTQLRTFPFDKFPDHVKDLYGYTWKPLIIQILLDEFSFVMWIDASVRFRTSNLDALFSGAKETGIKVRLGGYPIAMHTDKDTFDYLEEAPCLFHDKMEVEANFMIFFKTPFLMTNIIKPLVACALSHGCMVTKNSASKLRSCSRHLEYFECHRFDQSVLSIILTRLYHNKMDIIKPPQDIIFLCRAFEISFAPKFVNQLLVNFAYTFVSSECHEKI</sequence>
<organism evidence="1 2">
    <name type="scientific">Sinanodonta woodiana</name>
    <name type="common">Chinese pond mussel</name>
    <name type="synonym">Anodonta woodiana</name>
    <dbReference type="NCBI Taxonomy" id="1069815"/>
    <lineage>
        <taxon>Eukaryota</taxon>
        <taxon>Metazoa</taxon>
        <taxon>Spiralia</taxon>
        <taxon>Lophotrochozoa</taxon>
        <taxon>Mollusca</taxon>
        <taxon>Bivalvia</taxon>
        <taxon>Autobranchia</taxon>
        <taxon>Heteroconchia</taxon>
        <taxon>Palaeoheterodonta</taxon>
        <taxon>Unionida</taxon>
        <taxon>Unionoidea</taxon>
        <taxon>Unionidae</taxon>
        <taxon>Unioninae</taxon>
        <taxon>Sinanodonta</taxon>
    </lineage>
</organism>
<evidence type="ECO:0000313" key="2">
    <source>
        <dbReference type="Proteomes" id="UP001634394"/>
    </source>
</evidence>
<dbReference type="PANTHER" id="PTHR31389:SF4">
    <property type="entry name" value="LD39211P"/>
    <property type="match status" value="1"/>
</dbReference>
<accession>A0ABD3WP47</accession>
<dbReference type="Proteomes" id="UP001634394">
    <property type="component" value="Unassembled WGS sequence"/>
</dbReference>
<comment type="caution">
    <text evidence="1">The sequence shown here is derived from an EMBL/GenBank/DDBJ whole genome shotgun (WGS) entry which is preliminary data.</text>
</comment>
<keyword evidence="2" id="KW-1185">Reference proteome</keyword>
<gene>
    <name evidence="1" type="ORF">ACJMK2_033672</name>
</gene>
<protein>
    <submittedName>
        <fullName evidence="1">Uncharacterized protein</fullName>
    </submittedName>
</protein>
<dbReference type="EMBL" id="JBJQND010000005">
    <property type="protein sequence ID" value="KAL3875754.1"/>
    <property type="molecule type" value="Genomic_DNA"/>
</dbReference>
<dbReference type="PANTHER" id="PTHR31389">
    <property type="entry name" value="LD39211P"/>
    <property type="match status" value="1"/>
</dbReference>
<dbReference type="Pfam" id="PF07801">
    <property type="entry name" value="DUF1647"/>
    <property type="match status" value="1"/>
</dbReference>
<evidence type="ECO:0000313" key="1">
    <source>
        <dbReference type="EMBL" id="KAL3875754.1"/>
    </source>
</evidence>